<dbReference type="EMBL" id="CAKW01000014">
    <property type="protein sequence ID" value="CCJ71062.1"/>
    <property type="molecule type" value="Genomic_DNA"/>
</dbReference>
<proteinExistence type="predicted"/>
<dbReference type="AlphaFoldDB" id="K8A9W7"/>
<evidence type="ECO:0000313" key="2">
    <source>
        <dbReference type="Proteomes" id="UP000009340"/>
    </source>
</evidence>
<reference evidence="1" key="1">
    <citation type="submission" date="2012-07" db="EMBL/GenBank/DDBJ databases">
        <authorList>
            <person name="Cummings C."/>
        </authorList>
    </citation>
    <scope>NUCLEOTIDE SEQUENCE</scope>
    <source>
        <strain evidence="1">1330</strain>
    </source>
</reference>
<evidence type="ECO:0000313" key="1">
    <source>
        <dbReference type="EMBL" id="CCJ71062.1"/>
    </source>
</evidence>
<sequence length="38" mass="4309">MISEGKFAIRLTGDLQNANRLPGKVTWIAKVGRIFFYP</sequence>
<organism evidence="1 2">
    <name type="scientific">Cronobacter condimenti 1330</name>
    <dbReference type="NCBI Taxonomy" id="1073999"/>
    <lineage>
        <taxon>Bacteria</taxon>
        <taxon>Pseudomonadati</taxon>
        <taxon>Pseudomonadota</taxon>
        <taxon>Gammaproteobacteria</taxon>
        <taxon>Enterobacterales</taxon>
        <taxon>Enterobacteriaceae</taxon>
        <taxon>Cronobacter</taxon>
    </lineage>
</organism>
<dbReference type="Proteomes" id="UP000009340">
    <property type="component" value="Unassembled WGS sequence"/>
</dbReference>
<name>K8A9W7_9ENTR</name>
<comment type="caution">
    <text evidence="1">The sequence shown here is derived from an EMBL/GenBank/DDBJ whole genome shotgun (WGS) entry which is preliminary data.</text>
</comment>
<gene>
    <name evidence="1" type="ORF">BN137_397</name>
</gene>
<protein>
    <submittedName>
        <fullName evidence="1">Uncharacterized protein</fullName>
    </submittedName>
</protein>
<accession>K8A9W7</accession>